<keyword evidence="7" id="KW-1185">Reference proteome</keyword>
<evidence type="ECO:0000256" key="2">
    <source>
        <dbReference type="ARBA" id="ARBA00023125"/>
    </source>
</evidence>
<evidence type="ECO:0000259" key="5">
    <source>
        <dbReference type="PROSITE" id="PS01124"/>
    </source>
</evidence>
<dbReference type="SUPFAM" id="SSF51215">
    <property type="entry name" value="Regulatory protein AraC"/>
    <property type="match status" value="1"/>
</dbReference>
<reference evidence="6 7" key="1">
    <citation type="submission" date="2019-10" db="EMBL/GenBank/DDBJ databases">
        <title>Description of Paenibacillus terrestris sp. nov.</title>
        <authorList>
            <person name="Carlier A."/>
            <person name="Qi S."/>
        </authorList>
    </citation>
    <scope>NUCLEOTIDE SEQUENCE [LARGE SCALE GENOMIC DNA]</scope>
    <source>
        <strain evidence="6 7">LMG 31458</strain>
    </source>
</reference>
<evidence type="ECO:0000256" key="3">
    <source>
        <dbReference type="ARBA" id="ARBA00023163"/>
    </source>
</evidence>
<keyword evidence="4" id="KW-0812">Transmembrane</keyword>
<dbReference type="InterPro" id="IPR014710">
    <property type="entry name" value="RmlC-like_jellyroll"/>
</dbReference>
<name>A0ABX1XQL4_9BACL</name>
<dbReference type="Proteomes" id="UP000616779">
    <property type="component" value="Unassembled WGS sequence"/>
</dbReference>
<organism evidence="6 7">
    <name type="scientific">Paenibacillus phytorum</name>
    <dbReference type="NCBI Taxonomy" id="2654977"/>
    <lineage>
        <taxon>Bacteria</taxon>
        <taxon>Bacillati</taxon>
        <taxon>Bacillota</taxon>
        <taxon>Bacilli</taxon>
        <taxon>Bacillales</taxon>
        <taxon>Paenibacillaceae</taxon>
        <taxon>Paenibacillus</taxon>
    </lineage>
</organism>
<dbReference type="SMART" id="SM00342">
    <property type="entry name" value="HTH_ARAC"/>
    <property type="match status" value="1"/>
</dbReference>
<evidence type="ECO:0000313" key="7">
    <source>
        <dbReference type="Proteomes" id="UP000616779"/>
    </source>
</evidence>
<comment type="caution">
    <text evidence="6">The sequence shown here is derived from an EMBL/GenBank/DDBJ whole genome shotgun (WGS) entry which is preliminary data.</text>
</comment>
<evidence type="ECO:0000256" key="4">
    <source>
        <dbReference type="SAM" id="Phobius"/>
    </source>
</evidence>
<dbReference type="EMBL" id="WHOA01000030">
    <property type="protein sequence ID" value="NOU70796.1"/>
    <property type="molecule type" value="Genomic_DNA"/>
</dbReference>
<feature type="transmembrane region" description="Helical" evidence="4">
    <location>
        <begin position="6"/>
        <end position="32"/>
    </location>
</feature>
<dbReference type="InterPro" id="IPR009057">
    <property type="entry name" value="Homeodomain-like_sf"/>
</dbReference>
<dbReference type="PROSITE" id="PS01124">
    <property type="entry name" value="HTH_ARAC_FAMILY_2"/>
    <property type="match status" value="1"/>
</dbReference>
<dbReference type="InterPro" id="IPR003313">
    <property type="entry name" value="AraC-bd"/>
</dbReference>
<protein>
    <submittedName>
        <fullName evidence="6">Helix-turn-helix domain-containing protein</fullName>
    </submittedName>
</protein>
<dbReference type="Gene3D" id="1.10.10.60">
    <property type="entry name" value="Homeodomain-like"/>
    <property type="match status" value="2"/>
</dbReference>
<keyword evidence="2" id="KW-0238">DNA-binding</keyword>
<dbReference type="InterPro" id="IPR037923">
    <property type="entry name" value="HTH-like"/>
</dbReference>
<accession>A0ABX1XQL4</accession>
<dbReference type="Pfam" id="PF12833">
    <property type="entry name" value="HTH_18"/>
    <property type="match status" value="1"/>
</dbReference>
<keyword evidence="4" id="KW-1133">Transmembrane helix</keyword>
<keyword evidence="1" id="KW-0805">Transcription regulation</keyword>
<proteinExistence type="predicted"/>
<dbReference type="InterPro" id="IPR018060">
    <property type="entry name" value="HTH_AraC"/>
</dbReference>
<gene>
    <name evidence="6" type="ORF">GC098_05025</name>
</gene>
<dbReference type="Pfam" id="PF02311">
    <property type="entry name" value="AraC_binding"/>
    <property type="match status" value="1"/>
</dbReference>
<dbReference type="Gene3D" id="2.60.120.10">
    <property type="entry name" value="Jelly Rolls"/>
    <property type="match status" value="1"/>
</dbReference>
<dbReference type="PANTHER" id="PTHR43280">
    <property type="entry name" value="ARAC-FAMILY TRANSCRIPTIONAL REGULATOR"/>
    <property type="match status" value="1"/>
</dbReference>
<keyword evidence="4" id="KW-0472">Membrane</keyword>
<feature type="domain" description="HTH araC/xylS-type" evidence="5">
    <location>
        <begin position="212"/>
        <end position="310"/>
    </location>
</feature>
<dbReference type="SUPFAM" id="SSF46689">
    <property type="entry name" value="Homeodomain-like"/>
    <property type="match status" value="2"/>
</dbReference>
<dbReference type="PANTHER" id="PTHR43280:SF2">
    <property type="entry name" value="HTH-TYPE TRANSCRIPTIONAL REGULATOR EXSA"/>
    <property type="match status" value="1"/>
</dbReference>
<evidence type="ECO:0000256" key="1">
    <source>
        <dbReference type="ARBA" id="ARBA00023015"/>
    </source>
</evidence>
<sequence length="315" mass="37352">MSYLKINTIFVVFLIKSCLITFIPCISCYIIVIKDRTKRCPLLVLYEIERLRRDRPYSMTVNHFHDHYEIYYLLSGKRYYFIQDRSYLIQEGDLVFIDKNELHKTRNADVLHHERILLSFDDSWIRSIDEDASTHLLVPFQQKQHIFSLTGTNRTFVENLLFSLLREQQQTLGGWQLNSKALLTQLLIFCSRLTDKISSAQEHQQAHNPKIFEIVAYINEQYRNRLTLASISESFYISPSYFCRSFKETTGFSFIEYLNNVRIREAQRLLRETKLKVIHIAEQSGFDSVAHFGRVFKQVTTQTPLECRKLMRHSL</sequence>
<keyword evidence="3" id="KW-0804">Transcription</keyword>
<evidence type="ECO:0000313" key="6">
    <source>
        <dbReference type="EMBL" id="NOU70796.1"/>
    </source>
</evidence>